<dbReference type="SMART" id="SM00448">
    <property type="entry name" value="REC"/>
    <property type="match status" value="1"/>
</dbReference>
<dbReference type="Gene3D" id="3.40.50.2300">
    <property type="match status" value="1"/>
</dbReference>
<dbReference type="InterPro" id="IPR002078">
    <property type="entry name" value="Sigma_54_int"/>
</dbReference>
<dbReference type="InterPro" id="IPR027417">
    <property type="entry name" value="P-loop_NTPase"/>
</dbReference>
<dbReference type="Pfam" id="PF25601">
    <property type="entry name" value="AAA_lid_14"/>
    <property type="match status" value="1"/>
</dbReference>
<dbReference type="FunFam" id="3.40.50.300:FF:000006">
    <property type="entry name" value="DNA-binding transcriptional regulator NtrC"/>
    <property type="match status" value="1"/>
</dbReference>
<dbReference type="SUPFAM" id="SSF46689">
    <property type="entry name" value="Homeodomain-like"/>
    <property type="match status" value="1"/>
</dbReference>
<dbReference type="InterPro" id="IPR058031">
    <property type="entry name" value="AAA_lid_NorR"/>
</dbReference>
<keyword evidence="1 8" id="KW-0597">Phosphoprotein</keyword>
<dbReference type="PANTHER" id="PTHR32071:SF117">
    <property type="entry name" value="PTS-DEPENDENT DIHYDROXYACETONE KINASE OPERON REGULATORY PROTEIN-RELATED"/>
    <property type="match status" value="1"/>
</dbReference>
<dbReference type="SUPFAM" id="SSF52172">
    <property type="entry name" value="CheY-like"/>
    <property type="match status" value="1"/>
</dbReference>
<dbReference type="Gene3D" id="3.40.50.300">
    <property type="entry name" value="P-loop containing nucleotide triphosphate hydrolases"/>
    <property type="match status" value="1"/>
</dbReference>
<evidence type="ECO:0000256" key="1">
    <source>
        <dbReference type="ARBA" id="ARBA00022553"/>
    </source>
</evidence>
<evidence type="ECO:0000256" key="8">
    <source>
        <dbReference type="PROSITE-ProRule" id="PRU00169"/>
    </source>
</evidence>
<keyword evidence="3" id="KW-0067">ATP-binding</keyword>
<dbReference type="GO" id="GO:0000160">
    <property type="term" value="P:phosphorelay signal transduction system"/>
    <property type="evidence" value="ECO:0007669"/>
    <property type="project" value="UniProtKB-KW"/>
</dbReference>
<evidence type="ECO:0000256" key="7">
    <source>
        <dbReference type="ARBA" id="ARBA00023163"/>
    </source>
</evidence>
<keyword evidence="6" id="KW-0238">DNA-binding</keyword>
<dbReference type="PROSITE" id="PS50045">
    <property type="entry name" value="SIGMA54_INTERACT_4"/>
    <property type="match status" value="1"/>
</dbReference>
<dbReference type="GO" id="GO:0003677">
    <property type="term" value="F:DNA binding"/>
    <property type="evidence" value="ECO:0007669"/>
    <property type="project" value="UniProtKB-KW"/>
</dbReference>
<dbReference type="InterPro" id="IPR001789">
    <property type="entry name" value="Sig_transdc_resp-reg_receiver"/>
</dbReference>
<dbReference type="InterPro" id="IPR009057">
    <property type="entry name" value="Homeodomain-like_sf"/>
</dbReference>
<sequence>MAACLLVVDDERDMLEALGRILPRELADLEVITRHRAEEALAVVREQSVDVLLLDIRMPEMDGLDLLSAVKELDPWVTVVMMTAYGGIETAVEAVKRGAYDFITKPFEIPDLVRVLQKALERGRLLRENMNLRQRLPEQAGFAGFVGQSPPMRKLYDAIQALARTDYSVLIRGESGTGKELAARAIHELSSRGRRKMVTVNCPAIPEHLLESELFGHRKGAFTGADRDHVGLFAEADGSTLLLDEVADIPVAVQTKLLRALQEQEIRPVGGERSLKVDVRIISSTNQNLEAKIKERTFREDLYYRLNVVTLSTPSLGEIREDLPLLADYFLRAACRELNLPPKSFSVAAMGEIARRDWPGNVRELQNFVRRVVLFAPEREISLAEIKAVGDGGGRFGGQAPGPAAAGDGGIEPYLRCRDQLVERFTDDYVRQLLTVCEGNVTRAAETAGLSRAALQKILRRLDLQSRDFRS</sequence>
<dbReference type="PANTHER" id="PTHR32071">
    <property type="entry name" value="TRANSCRIPTIONAL REGULATORY PROTEIN"/>
    <property type="match status" value="1"/>
</dbReference>
<protein>
    <submittedName>
        <fullName evidence="11">Sigma-54-dependent Fis family transcriptional regulator</fullName>
    </submittedName>
</protein>
<feature type="modified residue" description="4-aspartylphosphate" evidence="8">
    <location>
        <position position="55"/>
    </location>
</feature>
<evidence type="ECO:0000259" key="10">
    <source>
        <dbReference type="PROSITE" id="PS50110"/>
    </source>
</evidence>
<dbReference type="GO" id="GO:0005524">
    <property type="term" value="F:ATP binding"/>
    <property type="evidence" value="ECO:0007669"/>
    <property type="project" value="UniProtKB-KW"/>
</dbReference>
<evidence type="ECO:0000259" key="9">
    <source>
        <dbReference type="PROSITE" id="PS50045"/>
    </source>
</evidence>
<organism evidence="11">
    <name type="scientific">Desulfurivibrio alkaliphilus</name>
    <dbReference type="NCBI Taxonomy" id="427923"/>
    <lineage>
        <taxon>Bacteria</taxon>
        <taxon>Pseudomonadati</taxon>
        <taxon>Thermodesulfobacteriota</taxon>
        <taxon>Desulfobulbia</taxon>
        <taxon>Desulfobulbales</taxon>
        <taxon>Desulfobulbaceae</taxon>
        <taxon>Desulfurivibrio</taxon>
    </lineage>
</organism>
<dbReference type="InterPro" id="IPR025944">
    <property type="entry name" value="Sigma_54_int_dom_CS"/>
</dbReference>
<feature type="domain" description="Sigma-54 factor interaction" evidence="9">
    <location>
        <begin position="145"/>
        <end position="374"/>
    </location>
</feature>
<dbReference type="GO" id="GO:0006355">
    <property type="term" value="P:regulation of DNA-templated transcription"/>
    <property type="evidence" value="ECO:0007669"/>
    <property type="project" value="InterPro"/>
</dbReference>
<evidence type="ECO:0000256" key="4">
    <source>
        <dbReference type="ARBA" id="ARBA00023012"/>
    </source>
</evidence>
<keyword evidence="5" id="KW-0805">Transcription regulation</keyword>
<dbReference type="Pfam" id="PF00158">
    <property type="entry name" value="Sigma54_activat"/>
    <property type="match status" value="1"/>
</dbReference>
<feature type="domain" description="Response regulatory" evidence="10">
    <location>
        <begin position="4"/>
        <end position="120"/>
    </location>
</feature>
<keyword evidence="2" id="KW-0547">Nucleotide-binding</keyword>
<dbReference type="EMBL" id="DSDS01000114">
    <property type="protein sequence ID" value="HET98052.1"/>
    <property type="molecule type" value="Genomic_DNA"/>
</dbReference>
<reference evidence="11" key="1">
    <citation type="journal article" date="2020" name="mSystems">
        <title>Genome- and Community-Level Interaction Insights into Carbon Utilization and Element Cycling Functions of Hydrothermarchaeota in Hydrothermal Sediment.</title>
        <authorList>
            <person name="Zhou Z."/>
            <person name="Liu Y."/>
            <person name="Xu W."/>
            <person name="Pan J."/>
            <person name="Luo Z.H."/>
            <person name="Li M."/>
        </authorList>
    </citation>
    <scope>NUCLEOTIDE SEQUENCE [LARGE SCALE GENOMIC DNA]</scope>
    <source>
        <strain evidence="11">SpSt-1224</strain>
    </source>
</reference>
<dbReference type="SUPFAM" id="SSF52540">
    <property type="entry name" value="P-loop containing nucleoside triphosphate hydrolases"/>
    <property type="match status" value="1"/>
</dbReference>
<dbReference type="Proteomes" id="UP000885986">
    <property type="component" value="Unassembled WGS sequence"/>
</dbReference>
<dbReference type="CDD" id="cd00009">
    <property type="entry name" value="AAA"/>
    <property type="match status" value="1"/>
</dbReference>
<accession>A0A7C2XMP7</accession>
<dbReference type="Pfam" id="PF00072">
    <property type="entry name" value="Response_reg"/>
    <property type="match status" value="1"/>
</dbReference>
<keyword evidence="4" id="KW-0902">Two-component regulatory system</keyword>
<proteinExistence type="predicted"/>
<name>A0A7C2XMP7_9BACT</name>
<dbReference type="FunFam" id="3.40.50.2300:FF:000018">
    <property type="entry name" value="DNA-binding transcriptional regulator NtrC"/>
    <property type="match status" value="1"/>
</dbReference>
<evidence type="ECO:0000256" key="6">
    <source>
        <dbReference type="ARBA" id="ARBA00023125"/>
    </source>
</evidence>
<evidence type="ECO:0000256" key="5">
    <source>
        <dbReference type="ARBA" id="ARBA00023015"/>
    </source>
</evidence>
<dbReference type="InterPro" id="IPR003593">
    <property type="entry name" value="AAA+_ATPase"/>
</dbReference>
<dbReference type="Gene3D" id="1.10.8.60">
    <property type="match status" value="1"/>
</dbReference>
<evidence type="ECO:0000313" key="11">
    <source>
        <dbReference type="EMBL" id="HET98052.1"/>
    </source>
</evidence>
<evidence type="ECO:0000256" key="3">
    <source>
        <dbReference type="ARBA" id="ARBA00022840"/>
    </source>
</evidence>
<keyword evidence="7" id="KW-0804">Transcription</keyword>
<dbReference type="InterPro" id="IPR011006">
    <property type="entry name" value="CheY-like_superfamily"/>
</dbReference>
<dbReference type="AlphaFoldDB" id="A0A7C2XMP7"/>
<dbReference type="PROSITE" id="PS00688">
    <property type="entry name" value="SIGMA54_INTERACT_3"/>
    <property type="match status" value="1"/>
</dbReference>
<evidence type="ECO:0000256" key="2">
    <source>
        <dbReference type="ARBA" id="ARBA00022741"/>
    </source>
</evidence>
<dbReference type="Gene3D" id="1.10.10.60">
    <property type="entry name" value="Homeodomain-like"/>
    <property type="match status" value="1"/>
</dbReference>
<gene>
    <name evidence="11" type="ORF">ENN98_05065</name>
</gene>
<dbReference type="PROSITE" id="PS50110">
    <property type="entry name" value="RESPONSE_REGULATORY"/>
    <property type="match status" value="1"/>
</dbReference>
<dbReference type="SMART" id="SM00382">
    <property type="entry name" value="AAA"/>
    <property type="match status" value="1"/>
</dbReference>
<comment type="caution">
    <text evidence="11">The sequence shown here is derived from an EMBL/GenBank/DDBJ whole genome shotgun (WGS) entry which is preliminary data.</text>
</comment>